<sequence>MILTTRHYTFRTHLRQPTSNPPPTFSPIFVRSFGHHFTKIVLRHKFTTGKSVITIVFRKNMEGLNTIEAVQGVIHDDGVVEGDVPPVYDVEDMRTEMGDVTTEVRKERQRNSRWRRFLRKFMYCCCCKPRHQTRFREPLCDSDPWFGSTPNYFKKMGKAVTFQNKPKPTPVTRVWKETLANQTPDYLVLPSL</sequence>
<keyword evidence="2" id="KW-1185">Reference proteome</keyword>
<name>A0AAE1BK40_PETCI</name>
<dbReference type="AlphaFoldDB" id="A0AAE1BK40"/>
<proteinExistence type="predicted"/>
<dbReference type="Proteomes" id="UP001286313">
    <property type="component" value="Unassembled WGS sequence"/>
</dbReference>
<organism evidence="1 2">
    <name type="scientific">Petrolisthes cinctipes</name>
    <name type="common">Flat porcelain crab</name>
    <dbReference type="NCBI Taxonomy" id="88211"/>
    <lineage>
        <taxon>Eukaryota</taxon>
        <taxon>Metazoa</taxon>
        <taxon>Ecdysozoa</taxon>
        <taxon>Arthropoda</taxon>
        <taxon>Crustacea</taxon>
        <taxon>Multicrustacea</taxon>
        <taxon>Malacostraca</taxon>
        <taxon>Eumalacostraca</taxon>
        <taxon>Eucarida</taxon>
        <taxon>Decapoda</taxon>
        <taxon>Pleocyemata</taxon>
        <taxon>Anomura</taxon>
        <taxon>Galatheoidea</taxon>
        <taxon>Porcellanidae</taxon>
        <taxon>Petrolisthes</taxon>
    </lineage>
</organism>
<evidence type="ECO:0000313" key="1">
    <source>
        <dbReference type="EMBL" id="KAK3851918.1"/>
    </source>
</evidence>
<accession>A0AAE1BK40</accession>
<gene>
    <name evidence="1" type="ORF">Pcinc_041468</name>
</gene>
<comment type="caution">
    <text evidence="1">The sequence shown here is derived from an EMBL/GenBank/DDBJ whole genome shotgun (WGS) entry which is preliminary data.</text>
</comment>
<evidence type="ECO:0000313" key="2">
    <source>
        <dbReference type="Proteomes" id="UP001286313"/>
    </source>
</evidence>
<protein>
    <submittedName>
        <fullName evidence="1">Uncharacterized protein</fullName>
    </submittedName>
</protein>
<dbReference type="EMBL" id="JAWQEG010007666">
    <property type="protein sequence ID" value="KAK3851918.1"/>
    <property type="molecule type" value="Genomic_DNA"/>
</dbReference>
<reference evidence="1" key="1">
    <citation type="submission" date="2023-10" db="EMBL/GenBank/DDBJ databases">
        <title>Genome assemblies of two species of porcelain crab, Petrolisthes cinctipes and Petrolisthes manimaculis (Anomura: Porcellanidae).</title>
        <authorList>
            <person name="Angst P."/>
        </authorList>
    </citation>
    <scope>NUCLEOTIDE SEQUENCE</scope>
    <source>
        <strain evidence="1">PB745_01</strain>
        <tissue evidence="1">Gill</tissue>
    </source>
</reference>